<reference evidence="1" key="1">
    <citation type="submission" date="2021-06" db="EMBL/GenBank/DDBJ databases">
        <title>Parelaphostrongylus tenuis whole genome reference sequence.</title>
        <authorList>
            <person name="Garwood T.J."/>
            <person name="Larsen P.A."/>
            <person name="Fountain-Jones N.M."/>
            <person name="Garbe J.R."/>
            <person name="Macchietto M.G."/>
            <person name="Kania S.A."/>
            <person name="Gerhold R.W."/>
            <person name="Richards J.E."/>
            <person name="Wolf T.M."/>
        </authorList>
    </citation>
    <scope>NUCLEOTIDE SEQUENCE</scope>
    <source>
        <strain evidence="1">MNPRO001-30</strain>
        <tissue evidence="1">Meninges</tissue>
    </source>
</reference>
<keyword evidence="2" id="KW-1185">Reference proteome</keyword>
<sequence>MIHRYNIKWEPVQLCKFLKICSARVAELVIKSHRHQNVPSVLPGSSPLHPVRVGQLIRTFQSVIRSREIRHLAISTVSKTDRRLLLRLQSASSSLGGVRASLSVGLVPQG</sequence>
<dbReference type="EMBL" id="JAHQIW010003536">
    <property type="protein sequence ID" value="KAJ1359041.1"/>
    <property type="molecule type" value="Genomic_DNA"/>
</dbReference>
<dbReference type="Proteomes" id="UP001196413">
    <property type="component" value="Unassembled WGS sequence"/>
</dbReference>
<organism evidence="1 2">
    <name type="scientific">Parelaphostrongylus tenuis</name>
    <name type="common">Meningeal worm</name>
    <dbReference type="NCBI Taxonomy" id="148309"/>
    <lineage>
        <taxon>Eukaryota</taxon>
        <taxon>Metazoa</taxon>
        <taxon>Ecdysozoa</taxon>
        <taxon>Nematoda</taxon>
        <taxon>Chromadorea</taxon>
        <taxon>Rhabditida</taxon>
        <taxon>Rhabditina</taxon>
        <taxon>Rhabditomorpha</taxon>
        <taxon>Strongyloidea</taxon>
        <taxon>Metastrongylidae</taxon>
        <taxon>Parelaphostrongylus</taxon>
    </lineage>
</organism>
<comment type="caution">
    <text evidence="1">The sequence shown here is derived from an EMBL/GenBank/DDBJ whole genome shotgun (WGS) entry which is preliminary data.</text>
</comment>
<name>A0AAD5N2R9_PARTN</name>
<evidence type="ECO:0000313" key="2">
    <source>
        <dbReference type="Proteomes" id="UP001196413"/>
    </source>
</evidence>
<accession>A0AAD5N2R9</accession>
<protein>
    <submittedName>
        <fullName evidence="1">Uncharacterized protein</fullName>
    </submittedName>
</protein>
<proteinExistence type="predicted"/>
<evidence type="ECO:0000313" key="1">
    <source>
        <dbReference type="EMBL" id="KAJ1359041.1"/>
    </source>
</evidence>
<dbReference type="AlphaFoldDB" id="A0AAD5N2R9"/>
<gene>
    <name evidence="1" type="ORF">KIN20_017654</name>
</gene>